<protein>
    <submittedName>
        <fullName evidence="3">Uncharacterized protein</fullName>
    </submittedName>
</protein>
<name>A0A1N6EXQ0_9GAMM</name>
<reference evidence="3 4" key="1">
    <citation type="submission" date="2016-11" db="EMBL/GenBank/DDBJ databases">
        <authorList>
            <person name="Jaros S."/>
            <person name="Januszkiewicz K."/>
            <person name="Wedrychowicz H."/>
        </authorList>
    </citation>
    <scope>NUCLEOTIDE SEQUENCE [LARGE SCALE GENOMIC DNA]</scope>
    <source>
        <strain evidence="3 4">DSM 17737</strain>
    </source>
</reference>
<dbReference type="Proteomes" id="UP000198461">
    <property type="component" value="Unassembled WGS sequence"/>
</dbReference>
<feature type="compositionally biased region" description="Basic and acidic residues" evidence="1">
    <location>
        <begin position="175"/>
        <end position="184"/>
    </location>
</feature>
<dbReference type="AlphaFoldDB" id="A0A1N6EXQ0"/>
<proteinExistence type="predicted"/>
<organism evidence="3 4">
    <name type="scientific">Sulfurivirga caldicuralii</name>
    <dbReference type="NCBI Taxonomy" id="364032"/>
    <lineage>
        <taxon>Bacteria</taxon>
        <taxon>Pseudomonadati</taxon>
        <taxon>Pseudomonadota</taxon>
        <taxon>Gammaproteobacteria</taxon>
        <taxon>Thiotrichales</taxon>
        <taxon>Piscirickettsiaceae</taxon>
        <taxon>Sulfurivirga</taxon>
    </lineage>
</organism>
<feature type="chain" id="PRO_5012455602" evidence="2">
    <location>
        <begin position="20"/>
        <end position="184"/>
    </location>
</feature>
<evidence type="ECO:0000256" key="1">
    <source>
        <dbReference type="SAM" id="MobiDB-lite"/>
    </source>
</evidence>
<dbReference type="RefSeq" id="WP_143598455.1">
    <property type="nucleotide sequence ID" value="NZ_FSRE01000002.1"/>
</dbReference>
<dbReference type="OrthoDB" id="5615528at2"/>
<dbReference type="EMBL" id="FSRE01000002">
    <property type="protein sequence ID" value="SIN87756.1"/>
    <property type="molecule type" value="Genomic_DNA"/>
</dbReference>
<keyword evidence="4" id="KW-1185">Reference proteome</keyword>
<feature type="region of interest" description="Disordered" evidence="1">
    <location>
        <begin position="146"/>
        <end position="184"/>
    </location>
</feature>
<feature type="signal peptide" evidence="2">
    <location>
        <begin position="1"/>
        <end position="19"/>
    </location>
</feature>
<dbReference type="STRING" id="364032.SAMN05443662_0819"/>
<sequence length="184" mass="20645">MKRMTLILLAALASTTALAQAEKKAAPRDFSVPDNLRDAKTLNLCVDYYSQKNADKKAAELKELKRRGMLSVKDDDLLKGKQKTLENGNTRCAMYMTRGIPLHEKGKFIGHTWVRTPKIVHVYDDKYYVSQSGIITRVYDRVPGQLPPQLDAQKPKVAPPPVIMHANPAAPAPVDRPHQQTMEK</sequence>
<evidence type="ECO:0000313" key="3">
    <source>
        <dbReference type="EMBL" id="SIN87756.1"/>
    </source>
</evidence>
<accession>A0A1N6EXQ0</accession>
<evidence type="ECO:0000256" key="2">
    <source>
        <dbReference type="SAM" id="SignalP"/>
    </source>
</evidence>
<gene>
    <name evidence="3" type="ORF">SAMN05443662_0819</name>
</gene>
<evidence type="ECO:0000313" key="4">
    <source>
        <dbReference type="Proteomes" id="UP000198461"/>
    </source>
</evidence>
<keyword evidence="2" id="KW-0732">Signal</keyword>